<keyword evidence="1" id="KW-1133">Transmembrane helix</keyword>
<feature type="transmembrane region" description="Helical" evidence="1">
    <location>
        <begin position="115"/>
        <end position="134"/>
    </location>
</feature>
<name>A0A2S2PV12_9HEMI</name>
<keyword evidence="1" id="KW-0472">Membrane</keyword>
<reference evidence="2" key="1">
    <citation type="submission" date="2018-04" db="EMBL/GenBank/DDBJ databases">
        <title>Transcriptome assembly of Sipha flava.</title>
        <authorList>
            <person name="Scully E.D."/>
            <person name="Geib S.M."/>
            <person name="Palmer N.A."/>
            <person name="Koch K."/>
            <person name="Bradshaw J."/>
            <person name="Heng-Moss T."/>
            <person name="Sarath G."/>
        </authorList>
    </citation>
    <scope>NUCLEOTIDE SEQUENCE</scope>
</reference>
<feature type="transmembrane region" description="Helical" evidence="1">
    <location>
        <begin position="6"/>
        <end position="30"/>
    </location>
</feature>
<proteinExistence type="predicted"/>
<evidence type="ECO:0000313" key="2">
    <source>
        <dbReference type="EMBL" id="MBY69204.1"/>
    </source>
</evidence>
<gene>
    <name evidence="2" type="ORF">g.55026</name>
</gene>
<organism evidence="2">
    <name type="scientific">Sipha flava</name>
    <name type="common">yellow sugarcane aphid</name>
    <dbReference type="NCBI Taxonomy" id="143950"/>
    <lineage>
        <taxon>Eukaryota</taxon>
        <taxon>Metazoa</taxon>
        <taxon>Ecdysozoa</taxon>
        <taxon>Arthropoda</taxon>
        <taxon>Hexapoda</taxon>
        <taxon>Insecta</taxon>
        <taxon>Pterygota</taxon>
        <taxon>Neoptera</taxon>
        <taxon>Paraneoptera</taxon>
        <taxon>Hemiptera</taxon>
        <taxon>Sternorrhyncha</taxon>
        <taxon>Aphidomorpha</taxon>
        <taxon>Aphidoidea</taxon>
        <taxon>Aphididae</taxon>
        <taxon>Sipha</taxon>
    </lineage>
</organism>
<accession>A0A2S2PV12</accession>
<evidence type="ECO:0000256" key="1">
    <source>
        <dbReference type="SAM" id="Phobius"/>
    </source>
</evidence>
<keyword evidence="1" id="KW-0812">Transmembrane</keyword>
<sequence>MIAVRPLSVITFVVYISRTCILFVSLNFFIRSKHHAGVLQSILHVSLVPILKRAHIKSSTTKSADVSFFFFFRPLRNPFVFLFPLRVSNVPTCSTWSARRRAFPSHLSSRTTRKTIIIVITIIILIIIINIIVLKIRGGGDTLEADTRCLLYSRRRRRWRRFFFHV</sequence>
<protein>
    <submittedName>
        <fullName evidence="2">Uncharacterized protein</fullName>
    </submittedName>
</protein>
<dbReference type="AlphaFoldDB" id="A0A2S2PV12"/>
<dbReference type="EMBL" id="GGMS01000001">
    <property type="protein sequence ID" value="MBY69204.1"/>
    <property type="molecule type" value="Transcribed_RNA"/>
</dbReference>